<dbReference type="Pfam" id="PF13432">
    <property type="entry name" value="TPR_16"/>
    <property type="match status" value="2"/>
</dbReference>
<dbReference type="PANTHER" id="PTHR23082:SF0">
    <property type="entry name" value="GENERAL TRANSCRIPTION FACTOR 3C POLYPEPTIDE 3"/>
    <property type="match status" value="1"/>
</dbReference>
<evidence type="ECO:0008006" key="5">
    <source>
        <dbReference type="Google" id="ProtNLM"/>
    </source>
</evidence>
<dbReference type="PROSITE" id="PS50005">
    <property type="entry name" value="TPR"/>
    <property type="match status" value="2"/>
</dbReference>
<proteinExistence type="predicted"/>
<dbReference type="InterPro" id="IPR039340">
    <property type="entry name" value="Tfc4/TFIIIC-102/Sfc4"/>
</dbReference>
<evidence type="ECO:0000256" key="1">
    <source>
        <dbReference type="PROSITE-ProRule" id="PRU00339"/>
    </source>
</evidence>
<dbReference type="Gene3D" id="1.25.40.10">
    <property type="entry name" value="Tetratricopeptide repeat domain"/>
    <property type="match status" value="3"/>
</dbReference>
<evidence type="ECO:0000313" key="3">
    <source>
        <dbReference type="EMBL" id="KAL2633355.1"/>
    </source>
</evidence>
<dbReference type="EMBL" id="JBHFFA010000003">
    <property type="protein sequence ID" value="KAL2633355.1"/>
    <property type="molecule type" value="Genomic_DNA"/>
</dbReference>
<comment type="caution">
    <text evidence="3">The sequence shown here is derived from an EMBL/GenBank/DDBJ whole genome shotgun (WGS) entry which is preliminary data.</text>
</comment>
<dbReference type="InterPro" id="IPR011990">
    <property type="entry name" value="TPR-like_helical_dom_sf"/>
</dbReference>
<dbReference type="AlphaFoldDB" id="A0ABD1YS92"/>
<feature type="region of interest" description="Disordered" evidence="2">
    <location>
        <begin position="26"/>
        <end position="76"/>
    </location>
</feature>
<keyword evidence="1" id="KW-0802">TPR repeat</keyword>
<accession>A0ABD1YS92</accession>
<feature type="repeat" description="TPR" evidence="1">
    <location>
        <begin position="281"/>
        <end position="314"/>
    </location>
</feature>
<feature type="compositionally biased region" description="Polar residues" evidence="2">
    <location>
        <begin position="519"/>
        <end position="528"/>
    </location>
</feature>
<organism evidence="3 4">
    <name type="scientific">Riccia fluitans</name>
    <dbReference type="NCBI Taxonomy" id="41844"/>
    <lineage>
        <taxon>Eukaryota</taxon>
        <taxon>Viridiplantae</taxon>
        <taxon>Streptophyta</taxon>
        <taxon>Embryophyta</taxon>
        <taxon>Marchantiophyta</taxon>
        <taxon>Marchantiopsida</taxon>
        <taxon>Marchantiidae</taxon>
        <taxon>Marchantiales</taxon>
        <taxon>Ricciaceae</taxon>
        <taxon>Riccia</taxon>
    </lineage>
</organism>
<dbReference type="SUPFAM" id="SSF48452">
    <property type="entry name" value="TPR-like"/>
    <property type="match status" value="3"/>
</dbReference>
<name>A0ABD1YS92_9MARC</name>
<dbReference type="Proteomes" id="UP001605036">
    <property type="component" value="Unassembled WGS sequence"/>
</dbReference>
<dbReference type="Pfam" id="PF13181">
    <property type="entry name" value="TPR_8"/>
    <property type="match status" value="1"/>
</dbReference>
<feature type="repeat" description="TPR" evidence="1">
    <location>
        <begin position="213"/>
        <end position="246"/>
    </location>
</feature>
<protein>
    <recommendedName>
        <fullName evidence="5">General transcription factor 3C polypeptide 3</fullName>
    </recommendedName>
</protein>
<gene>
    <name evidence="3" type="ORF">R1flu_004834</name>
</gene>
<feature type="compositionally biased region" description="Acidic residues" evidence="2">
    <location>
        <begin position="36"/>
        <end position="76"/>
    </location>
</feature>
<sequence>MAWESNLEDFAKDSVGSVFLKDCQERTVDMSSGGEMEIEGGETEFDPEALTEMDDEEEGDEEEEDGDGEDNDDNDEYQLEFQTGMDPLAFAEENESGIMPFEQFQKMEYEALAARKRKALELKRAAKAKSSKAPEDLFGASVEEIWESAGFGVGRHSRRRRRKKRKKLGRPSKKITPEVAKMLGESNLLYAMGKFEEAVSLLQECVRISPNVADSYHTLGLLYDAMGDRKKALNFYMIAAHLTPKDSILWKRLASWSMEQGNVGQVIYCLTKAVKADPDDVDAKWDRASLFAEHHEYQKAAEAFEQILVQRPSDVEVCKMVARMHHKTGNCDRAIQVLEKLIEEYPGESDLTAVNLLAELLMERGQFATAIAHIDHAATLNCPDQNLPIDLSIKAGICHAYLGNLEDAESYFEELSEERIEGLADLVVDVGDAYLALGEHKYALHYYTMLDGHKAFDNAGLRLKVADCHVALSQNRTAINLYYKVLQELPNHVETRLTLASLLNGEGSHDEAISVLSPPENSDNAGRSSSDDTEEKLPWWKDGEVRKKLADLYLEQEQYHDYLDTIVPAIQETLYLEHRNQKVKNRKRLTKSVLVERASWIDGRAPDEVFHGFRPVLSSADLTKAARARKQLRKLLDEKRDKKAAAIATGQTYESDEESEEEPIPREVRHKKQPLPNLLKDEEHYQLILKCCRMLLATRRYWEALEIIHHTLQVGYGLEAEKRDELRNLGARISYQLKDANYGFDCVKYMVIQRPYSNCTWNRYYQVISSSESRVAKHNKFLLTMKSKYPDCVPLMVISGHQFSMISQQQGALREYLHAYKLQPQDPFINLCVGTSLINLSLGFRLTNRNQCIMQGFAFLYKYQRLVNYSQESNFNLARAYHHVGLLQLAVNYYEKVLNTYEKDRPPVKLPHEAADILTGEAPRKTASDRESGRCNLHREAAYNLHLIYKKSGASHVARQLLRDYCTV</sequence>
<dbReference type="Pfam" id="PF13176">
    <property type="entry name" value="TPR_7"/>
    <property type="match status" value="1"/>
</dbReference>
<dbReference type="InterPro" id="IPR019734">
    <property type="entry name" value="TPR_rpt"/>
</dbReference>
<keyword evidence="4" id="KW-1185">Reference proteome</keyword>
<feature type="region of interest" description="Disordered" evidence="2">
    <location>
        <begin position="646"/>
        <end position="671"/>
    </location>
</feature>
<reference evidence="3 4" key="1">
    <citation type="submission" date="2024-09" db="EMBL/GenBank/DDBJ databases">
        <title>Chromosome-scale assembly of Riccia fluitans.</title>
        <authorList>
            <person name="Paukszto L."/>
            <person name="Sawicki J."/>
            <person name="Karawczyk K."/>
            <person name="Piernik-Szablinska J."/>
            <person name="Szczecinska M."/>
            <person name="Mazdziarz M."/>
        </authorList>
    </citation>
    <scope>NUCLEOTIDE SEQUENCE [LARGE SCALE GENOMIC DNA]</scope>
    <source>
        <strain evidence="3">Rf_01</strain>
        <tissue evidence="3">Aerial parts of the thallus</tissue>
    </source>
</reference>
<evidence type="ECO:0000256" key="2">
    <source>
        <dbReference type="SAM" id="MobiDB-lite"/>
    </source>
</evidence>
<dbReference type="SMART" id="SM00028">
    <property type="entry name" value="TPR"/>
    <property type="match status" value="9"/>
</dbReference>
<evidence type="ECO:0000313" key="4">
    <source>
        <dbReference type="Proteomes" id="UP001605036"/>
    </source>
</evidence>
<dbReference type="Pfam" id="PF13374">
    <property type="entry name" value="TPR_10"/>
    <property type="match status" value="1"/>
</dbReference>
<dbReference type="PANTHER" id="PTHR23082">
    <property type="entry name" value="TRANSCRIPTION INITIATION FACTOR IIIC TFIIIC , POLYPEPTIDE 3-RELATED"/>
    <property type="match status" value="1"/>
</dbReference>
<feature type="region of interest" description="Disordered" evidence="2">
    <location>
        <begin position="511"/>
        <end position="535"/>
    </location>
</feature>